<dbReference type="KEGG" id="syc:syc1365_d"/>
<dbReference type="AlphaFoldDB" id="A0A0H3K3D1"/>
<keyword evidence="1" id="KW-0472">Membrane</keyword>
<keyword evidence="1" id="KW-1133">Transmembrane helix</keyword>
<proteinExistence type="predicted"/>
<keyword evidence="1" id="KW-0812">Transmembrane</keyword>
<name>A0A0H3K3D1_SYNP6</name>
<reference evidence="2 3" key="1">
    <citation type="journal article" date="2007" name="Photosyn. Res.">
        <title>Complete nucleotide sequence of the freshwater unicellular cyanobacterium Synechococcus elongatus PCC 6301 chromosome: gene content and organization.</title>
        <authorList>
            <person name="Sugita C."/>
            <person name="Ogata K."/>
            <person name="Shikata M."/>
            <person name="Jikuya H."/>
            <person name="Takano J."/>
            <person name="Furumichi M."/>
            <person name="Kanehisa M."/>
            <person name="Omata T."/>
            <person name="Sugiura M."/>
            <person name="Sugita M."/>
        </authorList>
    </citation>
    <scope>NUCLEOTIDE SEQUENCE [LARGE SCALE GENOMIC DNA]</scope>
    <source>
        <strain evidence="3">ATCC 27144 / PCC 6301 / SAUG 1402/1</strain>
    </source>
</reference>
<protein>
    <submittedName>
        <fullName evidence="2">Uncharacterized protein</fullName>
    </submittedName>
</protein>
<accession>A0A0H3K3D1</accession>
<evidence type="ECO:0000256" key="1">
    <source>
        <dbReference type="SAM" id="Phobius"/>
    </source>
</evidence>
<dbReference type="Proteomes" id="UP000001175">
    <property type="component" value="Chromosome"/>
</dbReference>
<feature type="transmembrane region" description="Helical" evidence="1">
    <location>
        <begin position="65"/>
        <end position="89"/>
    </location>
</feature>
<dbReference type="EMBL" id="AP008231">
    <property type="protein sequence ID" value="BAD79555.1"/>
    <property type="molecule type" value="Genomic_DNA"/>
</dbReference>
<gene>
    <name evidence="2" type="ordered locus">syc1365_d</name>
</gene>
<evidence type="ECO:0000313" key="2">
    <source>
        <dbReference type="EMBL" id="BAD79555.1"/>
    </source>
</evidence>
<organism evidence="2 3">
    <name type="scientific">Synechococcus sp. (strain ATCC 27144 / PCC 6301 / SAUG 1402/1)</name>
    <name type="common">Anacystis nidulans</name>
    <dbReference type="NCBI Taxonomy" id="269084"/>
    <lineage>
        <taxon>Bacteria</taxon>
        <taxon>Bacillati</taxon>
        <taxon>Cyanobacteriota</taxon>
        <taxon>Cyanophyceae</taxon>
        <taxon>Synechococcales</taxon>
        <taxon>Synechococcaceae</taxon>
        <taxon>Synechococcus</taxon>
    </lineage>
</organism>
<sequence>MLKPKTDTSSSALRNRQIQFLRVWRRRRQQPRIWLASLGLLWSLWDLRAEWLLMAEQFTWAALRYAMLYHLLTWLVLIVCLTSLLGILVDRCWPQRRDRRLQRQLDRILAVGARHPLWQRLHSLGSEGSSAS</sequence>
<evidence type="ECO:0000313" key="3">
    <source>
        <dbReference type="Proteomes" id="UP000001175"/>
    </source>
</evidence>